<reference evidence="2 3" key="1">
    <citation type="journal article" date="2021" name="Elife">
        <title>Chloroplast acquisition without the gene transfer in kleptoplastic sea slugs, Plakobranchus ocellatus.</title>
        <authorList>
            <person name="Maeda T."/>
            <person name="Takahashi S."/>
            <person name="Yoshida T."/>
            <person name="Shimamura S."/>
            <person name="Takaki Y."/>
            <person name="Nagai Y."/>
            <person name="Toyoda A."/>
            <person name="Suzuki Y."/>
            <person name="Arimoto A."/>
            <person name="Ishii H."/>
            <person name="Satoh N."/>
            <person name="Nishiyama T."/>
            <person name="Hasebe M."/>
            <person name="Maruyama T."/>
            <person name="Minagawa J."/>
            <person name="Obokata J."/>
            <person name="Shigenobu S."/>
        </authorList>
    </citation>
    <scope>NUCLEOTIDE SEQUENCE [LARGE SCALE GENOMIC DNA]</scope>
</reference>
<accession>A0AAV3Y4U0</accession>
<sequence length="76" mass="8475">MGRITKETANMIMEEDMQDLNYRVKQTQEGGMEGWSQTTVMRVKKSPSRSQGGFADSLSAVPPTPRSNLNPDKKSL</sequence>
<dbReference type="AlphaFoldDB" id="A0AAV3Y4U0"/>
<evidence type="ECO:0000256" key="1">
    <source>
        <dbReference type="SAM" id="MobiDB-lite"/>
    </source>
</evidence>
<comment type="caution">
    <text evidence="2">The sequence shown here is derived from an EMBL/GenBank/DDBJ whole genome shotgun (WGS) entry which is preliminary data.</text>
</comment>
<evidence type="ECO:0000313" key="2">
    <source>
        <dbReference type="EMBL" id="GFN77121.1"/>
    </source>
</evidence>
<organism evidence="2 3">
    <name type="scientific">Plakobranchus ocellatus</name>
    <dbReference type="NCBI Taxonomy" id="259542"/>
    <lineage>
        <taxon>Eukaryota</taxon>
        <taxon>Metazoa</taxon>
        <taxon>Spiralia</taxon>
        <taxon>Lophotrochozoa</taxon>
        <taxon>Mollusca</taxon>
        <taxon>Gastropoda</taxon>
        <taxon>Heterobranchia</taxon>
        <taxon>Euthyneura</taxon>
        <taxon>Panpulmonata</taxon>
        <taxon>Sacoglossa</taxon>
        <taxon>Placobranchoidea</taxon>
        <taxon>Plakobranchidae</taxon>
        <taxon>Plakobranchus</taxon>
    </lineage>
</organism>
<evidence type="ECO:0000313" key="3">
    <source>
        <dbReference type="Proteomes" id="UP000735302"/>
    </source>
</evidence>
<name>A0AAV3Y4U0_9GAST</name>
<keyword evidence="3" id="KW-1185">Reference proteome</keyword>
<feature type="region of interest" description="Disordered" evidence="1">
    <location>
        <begin position="40"/>
        <end position="76"/>
    </location>
</feature>
<dbReference type="Proteomes" id="UP000735302">
    <property type="component" value="Unassembled WGS sequence"/>
</dbReference>
<proteinExistence type="predicted"/>
<gene>
    <name evidence="2" type="ORF">PoB_000362700</name>
</gene>
<dbReference type="EMBL" id="BLXT01000438">
    <property type="protein sequence ID" value="GFN77121.1"/>
    <property type="molecule type" value="Genomic_DNA"/>
</dbReference>
<protein>
    <submittedName>
        <fullName evidence="2">Uncharacterized protein</fullName>
    </submittedName>
</protein>